<sequence length="140" mass="16286">MGQSRGRVDLLTCARLDINIHSPRFIDSFYFDTKTASTQVVRRRLYSYDSVAFLLRHGSDDYLRRYREAPSTALHKAESKKCRLNRWGKSIIYQILKPSRKRPNRAQQVNVKKRERTPLRSAFQGRTKGRPTSCTAALKP</sequence>
<reference evidence="2 3" key="1">
    <citation type="submission" date="2019-06" db="EMBL/GenBank/DDBJ databases">
        <title>Draft genomes of female and male turbot (Scophthalmus maximus).</title>
        <authorList>
            <person name="Xu H."/>
            <person name="Xu X.-W."/>
            <person name="Shao C."/>
            <person name="Chen S."/>
        </authorList>
    </citation>
    <scope>NUCLEOTIDE SEQUENCE [LARGE SCALE GENOMIC DNA]</scope>
    <source>
        <strain evidence="2">Ysfricsl-2016a</strain>
        <tissue evidence="2">Blood</tissue>
    </source>
</reference>
<dbReference type="EMBL" id="VEVO01000012">
    <property type="protein sequence ID" value="KAF0033750.1"/>
    <property type="molecule type" value="Genomic_DNA"/>
</dbReference>
<dbReference type="Proteomes" id="UP000438429">
    <property type="component" value="Unassembled WGS sequence"/>
</dbReference>
<protein>
    <submittedName>
        <fullName evidence="2">Uncharacterized protein</fullName>
    </submittedName>
</protein>
<evidence type="ECO:0000313" key="3">
    <source>
        <dbReference type="Proteomes" id="UP000438429"/>
    </source>
</evidence>
<feature type="region of interest" description="Disordered" evidence="1">
    <location>
        <begin position="99"/>
        <end position="140"/>
    </location>
</feature>
<evidence type="ECO:0000256" key="1">
    <source>
        <dbReference type="SAM" id="MobiDB-lite"/>
    </source>
</evidence>
<accession>A0A6A4SP99</accession>
<name>A0A6A4SP99_SCOMX</name>
<gene>
    <name evidence="2" type="ORF">F2P81_013816</name>
</gene>
<proteinExistence type="predicted"/>
<dbReference type="AlphaFoldDB" id="A0A6A4SP99"/>
<feature type="compositionally biased region" description="Polar residues" evidence="1">
    <location>
        <begin position="130"/>
        <end position="140"/>
    </location>
</feature>
<organism evidence="2 3">
    <name type="scientific">Scophthalmus maximus</name>
    <name type="common">Turbot</name>
    <name type="synonym">Psetta maxima</name>
    <dbReference type="NCBI Taxonomy" id="52904"/>
    <lineage>
        <taxon>Eukaryota</taxon>
        <taxon>Metazoa</taxon>
        <taxon>Chordata</taxon>
        <taxon>Craniata</taxon>
        <taxon>Vertebrata</taxon>
        <taxon>Euteleostomi</taxon>
        <taxon>Actinopterygii</taxon>
        <taxon>Neopterygii</taxon>
        <taxon>Teleostei</taxon>
        <taxon>Neoteleostei</taxon>
        <taxon>Acanthomorphata</taxon>
        <taxon>Carangaria</taxon>
        <taxon>Pleuronectiformes</taxon>
        <taxon>Pleuronectoidei</taxon>
        <taxon>Scophthalmidae</taxon>
        <taxon>Scophthalmus</taxon>
    </lineage>
</organism>
<evidence type="ECO:0000313" key="2">
    <source>
        <dbReference type="EMBL" id="KAF0033750.1"/>
    </source>
</evidence>
<comment type="caution">
    <text evidence="2">The sequence shown here is derived from an EMBL/GenBank/DDBJ whole genome shotgun (WGS) entry which is preliminary data.</text>
</comment>